<proteinExistence type="predicted"/>
<comment type="caution">
    <text evidence="1">The sequence shown here is derived from an EMBL/GenBank/DDBJ whole genome shotgun (WGS) entry which is preliminary data.</text>
</comment>
<gene>
    <name evidence="1" type="ORF">QFC20_007823</name>
</gene>
<keyword evidence="2" id="KW-1185">Reference proteome</keyword>
<evidence type="ECO:0000313" key="1">
    <source>
        <dbReference type="EMBL" id="KAJ9090796.1"/>
    </source>
</evidence>
<dbReference type="Proteomes" id="UP001230649">
    <property type="component" value="Unassembled WGS sequence"/>
</dbReference>
<sequence>MENKTRILVTHHLDVAERADMILVMDQGRIIQQGTHDVLKNTEGTFQTLLQEHGHTGRSEVDDPIILREVKDASIGQVFECSTLENRFNRTDRAVAKIHLDEELNTGAVSGKTFIAYFKALRKGGPFVVSIVGAVLAECAVIALSFVLSFWATSSIPGFSRGNYMSLYAGLGVAVAIFAFIGWYSIFLSGIGASFLIAQKALNAVLRSPVEFHDRTPSGRIISRLTKDVQLVDEFMARHYHWVFIYILSIVGSISLVFYAFPYLAILFIPMASIYCLLGVFYGRTARQTRRINSTMRSFVYSAFGEQLSGLLTIRAFQRQQAFTDLFGVAIDNEARFYYTTTFANIWISLRLDLLASTLILGIGLFGVGFRDDVSPAKLSVVLTYSLQTTQASLHTAG</sequence>
<accession>A0ACC2UW17</accession>
<organism evidence="1 2">
    <name type="scientific">Naganishia adeliensis</name>
    <dbReference type="NCBI Taxonomy" id="92952"/>
    <lineage>
        <taxon>Eukaryota</taxon>
        <taxon>Fungi</taxon>
        <taxon>Dikarya</taxon>
        <taxon>Basidiomycota</taxon>
        <taxon>Agaricomycotina</taxon>
        <taxon>Tremellomycetes</taxon>
        <taxon>Filobasidiales</taxon>
        <taxon>Filobasidiaceae</taxon>
        <taxon>Naganishia</taxon>
    </lineage>
</organism>
<reference evidence="1" key="1">
    <citation type="submission" date="2023-04" db="EMBL/GenBank/DDBJ databases">
        <title>Draft Genome sequencing of Naganishia species isolated from polar environments using Oxford Nanopore Technology.</title>
        <authorList>
            <person name="Leo P."/>
            <person name="Venkateswaran K."/>
        </authorList>
    </citation>
    <scope>NUCLEOTIDE SEQUENCE</scope>
    <source>
        <strain evidence="1">MNA-CCFEE 5262</strain>
    </source>
</reference>
<dbReference type="EMBL" id="JASBWS010000225">
    <property type="protein sequence ID" value="KAJ9090796.1"/>
    <property type="molecule type" value="Genomic_DNA"/>
</dbReference>
<name>A0ACC2UW17_9TREE</name>
<evidence type="ECO:0000313" key="2">
    <source>
        <dbReference type="Proteomes" id="UP001230649"/>
    </source>
</evidence>
<protein>
    <submittedName>
        <fullName evidence="1">Uncharacterized protein</fullName>
    </submittedName>
</protein>